<dbReference type="AlphaFoldDB" id="A0A8S1GWS3"/>
<evidence type="ECO:0000313" key="2">
    <source>
        <dbReference type="Proteomes" id="UP000835052"/>
    </source>
</evidence>
<protein>
    <submittedName>
        <fullName evidence="1">Uncharacterized protein</fullName>
    </submittedName>
</protein>
<proteinExistence type="predicted"/>
<dbReference type="Proteomes" id="UP000835052">
    <property type="component" value="Unassembled WGS sequence"/>
</dbReference>
<comment type="caution">
    <text evidence="1">The sequence shown here is derived from an EMBL/GenBank/DDBJ whole genome shotgun (WGS) entry which is preliminary data.</text>
</comment>
<evidence type="ECO:0000313" key="1">
    <source>
        <dbReference type="EMBL" id="CAD6187541.1"/>
    </source>
</evidence>
<name>A0A8S1GWS3_9PELO</name>
<dbReference type="EMBL" id="CAJGYM010000006">
    <property type="protein sequence ID" value="CAD6187541.1"/>
    <property type="molecule type" value="Genomic_DNA"/>
</dbReference>
<reference evidence="1" key="1">
    <citation type="submission" date="2020-10" db="EMBL/GenBank/DDBJ databases">
        <authorList>
            <person name="Kikuchi T."/>
        </authorList>
    </citation>
    <scope>NUCLEOTIDE SEQUENCE</scope>
    <source>
        <strain evidence="1">NKZ352</strain>
    </source>
</reference>
<accession>A0A8S1GWS3</accession>
<organism evidence="1 2">
    <name type="scientific">Caenorhabditis auriculariae</name>
    <dbReference type="NCBI Taxonomy" id="2777116"/>
    <lineage>
        <taxon>Eukaryota</taxon>
        <taxon>Metazoa</taxon>
        <taxon>Ecdysozoa</taxon>
        <taxon>Nematoda</taxon>
        <taxon>Chromadorea</taxon>
        <taxon>Rhabditida</taxon>
        <taxon>Rhabditina</taxon>
        <taxon>Rhabditomorpha</taxon>
        <taxon>Rhabditoidea</taxon>
        <taxon>Rhabditidae</taxon>
        <taxon>Peloderinae</taxon>
        <taxon>Caenorhabditis</taxon>
    </lineage>
</organism>
<gene>
    <name evidence="1" type="ORF">CAUJ_LOCUS3460</name>
</gene>
<keyword evidence="2" id="KW-1185">Reference proteome</keyword>
<sequence length="73" mass="8575">MRFRLRAQLIKTRFIRLAPSEGPRATSARNPNAISRHLYHIWTQRQDADPHQNTIEIASRHVTYETFMSTIAK</sequence>